<sequence>MPKDTGSFSCSFVLQEGLLYTTSFCLKKHPNTHPNELSSPTIAIDYPRVYELLGGYDGSSNRQCQCQARAFDVFNRAIEQKAGINLANYYDILIEASGANERIYISCFQGMHDRQVMNPQEDCALFF</sequence>
<dbReference type="AlphaFoldDB" id="A0A9W9W1R4"/>
<proteinExistence type="predicted"/>
<comment type="caution">
    <text evidence="1">The sequence shown here is derived from an EMBL/GenBank/DDBJ whole genome shotgun (WGS) entry which is preliminary data.</text>
</comment>
<dbReference type="GeneID" id="81368681"/>
<organism evidence="1 2">
    <name type="scientific">Penicillium cosmopolitanum</name>
    <dbReference type="NCBI Taxonomy" id="1131564"/>
    <lineage>
        <taxon>Eukaryota</taxon>
        <taxon>Fungi</taxon>
        <taxon>Dikarya</taxon>
        <taxon>Ascomycota</taxon>
        <taxon>Pezizomycotina</taxon>
        <taxon>Eurotiomycetes</taxon>
        <taxon>Eurotiomycetidae</taxon>
        <taxon>Eurotiales</taxon>
        <taxon>Aspergillaceae</taxon>
        <taxon>Penicillium</taxon>
    </lineage>
</organism>
<protein>
    <submittedName>
        <fullName evidence="1">Uncharacterized protein</fullName>
    </submittedName>
</protein>
<dbReference type="RefSeq" id="XP_056489003.1">
    <property type="nucleotide sequence ID" value="XM_056629701.1"/>
</dbReference>
<reference evidence="1" key="2">
    <citation type="journal article" date="2023" name="IMA Fungus">
        <title>Comparative genomic study of the Penicillium genus elucidates a diverse pangenome and 15 lateral gene transfer events.</title>
        <authorList>
            <person name="Petersen C."/>
            <person name="Sorensen T."/>
            <person name="Nielsen M.R."/>
            <person name="Sondergaard T.E."/>
            <person name="Sorensen J.L."/>
            <person name="Fitzpatrick D.A."/>
            <person name="Frisvad J.C."/>
            <person name="Nielsen K.L."/>
        </authorList>
    </citation>
    <scope>NUCLEOTIDE SEQUENCE</scope>
    <source>
        <strain evidence="1">IBT 29677</strain>
    </source>
</reference>
<accession>A0A9W9W1R4</accession>
<gene>
    <name evidence="1" type="ORF">N7509_005064</name>
</gene>
<evidence type="ECO:0000313" key="2">
    <source>
        <dbReference type="Proteomes" id="UP001147747"/>
    </source>
</evidence>
<keyword evidence="2" id="KW-1185">Reference proteome</keyword>
<dbReference type="EMBL" id="JAPZBU010000006">
    <property type="protein sequence ID" value="KAJ5396951.1"/>
    <property type="molecule type" value="Genomic_DNA"/>
</dbReference>
<reference evidence="1" key="1">
    <citation type="submission" date="2022-12" db="EMBL/GenBank/DDBJ databases">
        <authorList>
            <person name="Petersen C."/>
        </authorList>
    </citation>
    <scope>NUCLEOTIDE SEQUENCE</scope>
    <source>
        <strain evidence="1">IBT 29677</strain>
    </source>
</reference>
<evidence type="ECO:0000313" key="1">
    <source>
        <dbReference type="EMBL" id="KAJ5396951.1"/>
    </source>
</evidence>
<dbReference type="Proteomes" id="UP001147747">
    <property type="component" value="Unassembled WGS sequence"/>
</dbReference>
<name>A0A9W9W1R4_9EURO</name>